<evidence type="ECO:0000256" key="2">
    <source>
        <dbReference type="ARBA" id="ARBA00010982"/>
    </source>
</evidence>
<dbReference type="Gene3D" id="3.40.47.10">
    <property type="match status" value="1"/>
</dbReference>
<dbReference type="InterPro" id="IPR016039">
    <property type="entry name" value="Thiolase-like"/>
</dbReference>
<dbReference type="GO" id="GO:0010124">
    <property type="term" value="P:phenylacetate catabolic process"/>
    <property type="evidence" value="ECO:0007669"/>
    <property type="project" value="TreeGrafter"/>
</dbReference>
<dbReference type="Proteomes" id="UP001152749">
    <property type="component" value="Chromosome"/>
</dbReference>
<evidence type="ECO:0000256" key="3">
    <source>
        <dbReference type="ARBA" id="ARBA00022679"/>
    </source>
</evidence>
<dbReference type="FunFam" id="3.40.47.10:FF:000010">
    <property type="entry name" value="Acetyl-CoA acetyltransferase (Thiolase)"/>
    <property type="match status" value="1"/>
</dbReference>
<dbReference type="PANTHER" id="PTHR43853">
    <property type="entry name" value="3-KETOACYL-COA THIOLASE, PEROXISOMAL"/>
    <property type="match status" value="1"/>
</dbReference>
<feature type="domain" description="Thiolase N-terminal" evidence="8">
    <location>
        <begin position="32"/>
        <end position="290"/>
    </location>
</feature>
<dbReference type="SUPFAM" id="SSF53901">
    <property type="entry name" value="Thiolase-like"/>
    <property type="match status" value="2"/>
</dbReference>
<dbReference type="PROSITE" id="PS00737">
    <property type="entry name" value="THIOLASE_2"/>
    <property type="match status" value="1"/>
</dbReference>
<dbReference type="PIRSF" id="PIRSF000429">
    <property type="entry name" value="Ac-CoA_Ac_transf"/>
    <property type="match status" value="1"/>
</dbReference>
<keyword evidence="4 7" id="KW-0012">Acyltransferase</keyword>
<evidence type="ECO:0000256" key="1">
    <source>
        <dbReference type="ARBA" id="ARBA00005189"/>
    </source>
</evidence>
<dbReference type="InterPro" id="IPR002155">
    <property type="entry name" value="Thiolase"/>
</dbReference>
<dbReference type="GO" id="GO:0005737">
    <property type="term" value="C:cytoplasm"/>
    <property type="evidence" value="ECO:0007669"/>
    <property type="project" value="UniProtKB-ARBA"/>
</dbReference>
<reference evidence="11" key="2">
    <citation type="submission" date="2022-09" db="EMBL/GenBank/DDBJ databases">
        <authorList>
            <person name="Duchaud E."/>
        </authorList>
    </citation>
    <scope>NUCLEOTIDE SEQUENCE</scope>
    <source>
        <strain evidence="11">TRV642</strain>
    </source>
</reference>
<dbReference type="CDD" id="cd00751">
    <property type="entry name" value="thiolase"/>
    <property type="match status" value="1"/>
</dbReference>
<feature type="domain" description="Thiolase C-terminal" evidence="9">
    <location>
        <begin position="298"/>
        <end position="417"/>
    </location>
</feature>
<dbReference type="GO" id="GO:0003988">
    <property type="term" value="F:acetyl-CoA C-acyltransferase activity"/>
    <property type="evidence" value="ECO:0007669"/>
    <property type="project" value="UniProtKB-EC"/>
</dbReference>
<reference evidence="10 12" key="1">
    <citation type="submission" date="2020-02" db="EMBL/GenBank/DDBJ databases">
        <authorList>
            <person name="Criscuolo A."/>
        </authorList>
    </citation>
    <scope>NUCLEOTIDE SEQUENCE [LARGE SCALE GENOMIC DNA]</scope>
    <source>
        <strain evidence="10">CECT7796</strain>
    </source>
</reference>
<sequence>MQEARFQNKVLSFLLALASINLKKTKQMKTAYIVKAYRTAVGKAPKGVFRFKRPDELAAETIQFMMDELPNFDKKRIDDVMVGNAMPEAEQGLNVGRLISLMGLKVEDVPGVTVNRYCASGLETIGMATAKIQSGMADCIIAGGAESMSFIPMGGYKPTPDYKVAAAGHEDYYWGMGLTAEAVANQYKISREDQDEFAYNSHMKALKAQAEGKFDKQIVPITVEQTFINENGKKETKSYVVKQDEGPRAGTSVAALAGLRPVFAADGSVTAGNSSQMSDGAAFVLIMSEEMVKELNLEPIARLVNFASSGVEPRIMGIGPVKAIPKALKQAGLTLNDIELIELNEAFASQALAVTRELNINPDIINVNGGAISLGHPLGCTGAKLSVQLFDEMKRRGNKYGIVSMCVGTGQGSAGIYEVL</sequence>
<dbReference type="NCBIfam" id="TIGR01930">
    <property type="entry name" value="AcCoA-C-Actrans"/>
    <property type="match status" value="1"/>
</dbReference>
<keyword evidence="12" id="KW-1185">Reference proteome</keyword>
<evidence type="ECO:0000256" key="5">
    <source>
        <dbReference type="ARBA" id="ARBA00024073"/>
    </source>
</evidence>
<dbReference type="GO" id="GO:0006635">
    <property type="term" value="P:fatty acid beta-oxidation"/>
    <property type="evidence" value="ECO:0007669"/>
    <property type="project" value="TreeGrafter"/>
</dbReference>
<name>A0A9W4TKX7_9FLAO</name>
<dbReference type="InterPro" id="IPR020610">
    <property type="entry name" value="Thiolase_AS"/>
</dbReference>
<dbReference type="PROSITE" id="PS00099">
    <property type="entry name" value="THIOLASE_3"/>
    <property type="match status" value="1"/>
</dbReference>
<dbReference type="InterPro" id="IPR020615">
    <property type="entry name" value="Thiolase_acyl_enz_int_AS"/>
</dbReference>
<feature type="active site" description="Acyl-thioester intermediate" evidence="6">
    <location>
        <position position="118"/>
    </location>
</feature>
<evidence type="ECO:0000313" key="12">
    <source>
        <dbReference type="Proteomes" id="UP000474567"/>
    </source>
</evidence>
<evidence type="ECO:0000313" key="11">
    <source>
        <dbReference type="EMBL" id="CAI2769097.1"/>
    </source>
</evidence>
<organism evidence="11 13">
    <name type="scientific">Flavobacterium collinsii</name>
    <dbReference type="NCBI Taxonomy" id="1114861"/>
    <lineage>
        <taxon>Bacteria</taxon>
        <taxon>Pseudomonadati</taxon>
        <taxon>Bacteroidota</taxon>
        <taxon>Flavobacteriia</taxon>
        <taxon>Flavobacteriales</taxon>
        <taxon>Flavobacteriaceae</taxon>
        <taxon>Flavobacterium</taxon>
    </lineage>
</organism>
<dbReference type="InterPro" id="IPR020617">
    <property type="entry name" value="Thiolase_C"/>
</dbReference>
<accession>A0A9W4TKX7</accession>
<dbReference type="EMBL" id="OX336425">
    <property type="protein sequence ID" value="CAI2769097.1"/>
    <property type="molecule type" value="Genomic_DNA"/>
</dbReference>
<dbReference type="PANTHER" id="PTHR43853:SF21">
    <property type="entry name" value="STEROID 3-KETOACYL-COA THIOLASE"/>
    <property type="match status" value="1"/>
</dbReference>
<dbReference type="InterPro" id="IPR050215">
    <property type="entry name" value="Thiolase-like_sf_Thiolase"/>
</dbReference>
<dbReference type="Pfam" id="PF00108">
    <property type="entry name" value="Thiolase_N"/>
    <property type="match status" value="1"/>
</dbReference>
<dbReference type="InterPro" id="IPR020613">
    <property type="entry name" value="Thiolase_CS"/>
</dbReference>
<dbReference type="KEGG" id="fcs:TRV642_4441"/>
<dbReference type="Pfam" id="PF02803">
    <property type="entry name" value="Thiolase_C"/>
    <property type="match status" value="1"/>
</dbReference>
<evidence type="ECO:0000256" key="4">
    <source>
        <dbReference type="ARBA" id="ARBA00023315"/>
    </source>
</evidence>
<proteinExistence type="inferred from homology"/>
<evidence type="ECO:0000256" key="6">
    <source>
        <dbReference type="PIRSR" id="PIRSR000429-1"/>
    </source>
</evidence>
<evidence type="ECO:0000259" key="8">
    <source>
        <dbReference type="Pfam" id="PF00108"/>
    </source>
</evidence>
<dbReference type="AlphaFoldDB" id="A0A9W4TKX7"/>
<dbReference type="PROSITE" id="PS00098">
    <property type="entry name" value="THIOLASE_1"/>
    <property type="match status" value="1"/>
</dbReference>
<keyword evidence="3 7" id="KW-0808">Transferase</keyword>
<gene>
    <name evidence="11" type="primary">fadA</name>
    <name evidence="10" type="ORF">FLACOL7796_03985</name>
    <name evidence="11" type="ORF">TRV642_4441</name>
</gene>
<comment type="similarity">
    <text evidence="2 7">Belongs to the thiolase-like superfamily. Thiolase family.</text>
</comment>
<evidence type="ECO:0000259" key="9">
    <source>
        <dbReference type="Pfam" id="PF02803"/>
    </source>
</evidence>
<evidence type="ECO:0000256" key="7">
    <source>
        <dbReference type="RuleBase" id="RU003557"/>
    </source>
</evidence>
<dbReference type="InterPro" id="IPR020616">
    <property type="entry name" value="Thiolase_N"/>
</dbReference>
<feature type="active site" description="Proton acceptor" evidence="6">
    <location>
        <position position="376"/>
    </location>
</feature>
<dbReference type="EC" id="2.3.1.16" evidence="5"/>
<evidence type="ECO:0000313" key="13">
    <source>
        <dbReference type="Proteomes" id="UP001152749"/>
    </source>
</evidence>
<feature type="active site" description="Proton acceptor" evidence="6">
    <location>
        <position position="406"/>
    </location>
</feature>
<evidence type="ECO:0000313" key="10">
    <source>
        <dbReference type="EMBL" id="CAA9201883.1"/>
    </source>
</evidence>
<comment type="pathway">
    <text evidence="1">Lipid metabolism.</text>
</comment>
<dbReference type="Proteomes" id="UP000474567">
    <property type="component" value="Unassembled WGS sequence"/>
</dbReference>
<protein>
    <recommendedName>
        <fullName evidence="5">acetyl-CoA C-acyltransferase</fullName>
        <ecNumber evidence="5">2.3.1.16</ecNumber>
    </recommendedName>
</protein>
<dbReference type="EMBL" id="CADCST010000122">
    <property type="protein sequence ID" value="CAA9201883.1"/>
    <property type="molecule type" value="Genomic_DNA"/>
</dbReference>